<evidence type="ECO:0000313" key="4">
    <source>
        <dbReference type="EMBL" id="MEW5290666.1"/>
    </source>
</evidence>
<gene>
    <name evidence="4" type="primary">bsmA</name>
    <name evidence="4" type="ORF">ABW286_16015</name>
</gene>
<evidence type="ECO:0000259" key="3">
    <source>
        <dbReference type="Pfam" id="PF07338"/>
    </source>
</evidence>
<reference evidence="4 5" key="1">
    <citation type="submission" date="2024-07" db="EMBL/GenBank/DDBJ databases">
        <authorList>
            <person name="Dulla G.F.J."/>
            <person name="Delorm J.G."/>
        </authorList>
    </citation>
    <scope>NUCLEOTIDE SEQUENCE [LARGE SCALE GENOMIC DNA]</scope>
    <source>
        <strain evidence="4 5">JGD 233</strain>
    </source>
</reference>
<dbReference type="Pfam" id="PF07338">
    <property type="entry name" value="YdgH_BhsA-like"/>
    <property type="match status" value="1"/>
</dbReference>
<keyword evidence="5" id="KW-1185">Reference proteome</keyword>
<dbReference type="InterPro" id="IPR036275">
    <property type="entry name" value="YdgH-like_sf"/>
</dbReference>
<dbReference type="RefSeq" id="WP_367168082.1">
    <property type="nucleotide sequence ID" value="NZ_JBFKZN010000008.1"/>
</dbReference>
<organism evidence="4 5">
    <name type="scientific">Erwinia papayae</name>
    <dbReference type="NCBI Taxonomy" id="206499"/>
    <lineage>
        <taxon>Bacteria</taxon>
        <taxon>Pseudomonadati</taxon>
        <taxon>Pseudomonadota</taxon>
        <taxon>Gammaproteobacteria</taxon>
        <taxon>Enterobacterales</taxon>
        <taxon>Erwiniaceae</taxon>
        <taxon>Erwinia</taxon>
    </lineage>
</organism>
<comment type="caution">
    <text evidence="4">The sequence shown here is derived from an EMBL/GenBank/DDBJ whole genome shotgun (WGS) entry which is preliminary data.</text>
</comment>
<evidence type="ECO:0000313" key="5">
    <source>
        <dbReference type="Proteomes" id="UP001554567"/>
    </source>
</evidence>
<dbReference type="EMBL" id="JBFKZN010000008">
    <property type="protein sequence ID" value="MEW5290666.1"/>
    <property type="molecule type" value="Genomic_DNA"/>
</dbReference>
<accession>A0ABV3N4D9</accession>
<dbReference type="Proteomes" id="UP001554567">
    <property type="component" value="Unassembled WGS sequence"/>
</dbReference>
<dbReference type="PROSITE" id="PS51257">
    <property type="entry name" value="PROKAR_LIPOPROTEIN"/>
    <property type="match status" value="1"/>
</dbReference>
<name>A0ABV3N4D9_9GAMM</name>
<evidence type="ECO:0000256" key="2">
    <source>
        <dbReference type="SAM" id="SignalP"/>
    </source>
</evidence>
<sequence length="125" mass="13552">MQRLLLLLAMLLMSGCSLFTVTPQSPPAATAKAQEINRAQSLTLRRTGTISVSVRGSPDYALRAIADKATAAGASWYQVQLVSETIMPGYWYATAILYAPAVVSSSTHHQSLTDDHPYRPDTGER</sequence>
<evidence type="ECO:0000256" key="1">
    <source>
        <dbReference type="ARBA" id="ARBA00022729"/>
    </source>
</evidence>
<feature type="chain" id="PRO_5046357671" evidence="2">
    <location>
        <begin position="20"/>
        <end position="125"/>
    </location>
</feature>
<feature type="domain" description="YdgH/BhsA/McbA-like" evidence="3">
    <location>
        <begin position="46"/>
        <end position="98"/>
    </location>
</feature>
<dbReference type="PANTHER" id="PTHR34156:SF11">
    <property type="entry name" value="LIPOPROTEIN BSMA"/>
    <property type="match status" value="1"/>
</dbReference>
<dbReference type="NCBIfam" id="NF011433">
    <property type="entry name" value="PRK14864.1"/>
    <property type="match status" value="1"/>
</dbReference>
<dbReference type="InterPro" id="IPR010854">
    <property type="entry name" value="YdgH/BhsA/McbA-like_dom"/>
</dbReference>
<dbReference type="PANTHER" id="PTHR34156">
    <property type="entry name" value="OUTER MEMBRANE PROTEIN-RELATED-RELATED"/>
    <property type="match status" value="1"/>
</dbReference>
<keyword evidence="1 2" id="KW-0732">Signal</keyword>
<dbReference type="Gene3D" id="3.30.1660.10">
    <property type="entry name" value="Flavin-binding protein dodecin"/>
    <property type="match status" value="1"/>
</dbReference>
<dbReference type="SUPFAM" id="SSF159871">
    <property type="entry name" value="YdgH-like"/>
    <property type="match status" value="1"/>
</dbReference>
<dbReference type="InterPro" id="IPR051096">
    <property type="entry name" value="BhsA/McbA_stress_biofilm_assoc"/>
</dbReference>
<proteinExistence type="predicted"/>
<dbReference type="InterPro" id="IPR025543">
    <property type="entry name" value="Dodecin-like"/>
</dbReference>
<protein>
    <submittedName>
        <fullName evidence="4">Biofilm peroxide resistance protein BsmA</fullName>
    </submittedName>
</protein>
<feature type="signal peptide" evidence="2">
    <location>
        <begin position="1"/>
        <end position="19"/>
    </location>
</feature>